<evidence type="ECO:0000256" key="1">
    <source>
        <dbReference type="SAM" id="MobiDB-lite"/>
    </source>
</evidence>
<feature type="region of interest" description="Disordered" evidence="1">
    <location>
        <begin position="749"/>
        <end position="776"/>
    </location>
</feature>
<dbReference type="EMBL" id="CAXLJL010000156">
    <property type="protein sequence ID" value="CAL5133112.1"/>
    <property type="molecule type" value="Genomic_DNA"/>
</dbReference>
<feature type="region of interest" description="Disordered" evidence="1">
    <location>
        <begin position="356"/>
        <end position="427"/>
    </location>
</feature>
<feature type="compositionally biased region" description="Basic and acidic residues" evidence="1">
    <location>
        <begin position="310"/>
        <end position="321"/>
    </location>
</feature>
<feature type="compositionally biased region" description="Polar residues" evidence="1">
    <location>
        <begin position="943"/>
        <end position="952"/>
    </location>
</feature>
<feature type="compositionally biased region" description="Basic residues" evidence="1">
    <location>
        <begin position="386"/>
        <end position="397"/>
    </location>
</feature>
<feature type="compositionally biased region" description="Polar residues" evidence="1">
    <location>
        <begin position="584"/>
        <end position="599"/>
    </location>
</feature>
<name>A0AAV2TA40_CALDB</name>
<gene>
    <name evidence="2" type="ORF">CDAUBV1_LOCUS6396</name>
</gene>
<feature type="region of interest" description="Disordered" evidence="1">
    <location>
        <begin position="492"/>
        <end position="529"/>
    </location>
</feature>
<feature type="region of interest" description="Disordered" evidence="1">
    <location>
        <begin position="1042"/>
        <end position="1099"/>
    </location>
</feature>
<evidence type="ECO:0000313" key="3">
    <source>
        <dbReference type="Proteomes" id="UP001497525"/>
    </source>
</evidence>
<organism evidence="2 3">
    <name type="scientific">Calicophoron daubneyi</name>
    <name type="common">Rumen fluke</name>
    <name type="synonym">Paramphistomum daubneyi</name>
    <dbReference type="NCBI Taxonomy" id="300641"/>
    <lineage>
        <taxon>Eukaryota</taxon>
        <taxon>Metazoa</taxon>
        <taxon>Spiralia</taxon>
        <taxon>Lophotrochozoa</taxon>
        <taxon>Platyhelminthes</taxon>
        <taxon>Trematoda</taxon>
        <taxon>Digenea</taxon>
        <taxon>Plagiorchiida</taxon>
        <taxon>Pronocephalata</taxon>
        <taxon>Paramphistomoidea</taxon>
        <taxon>Paramphistomidae</taxon>
        <taxon>Calicophoron</taxon>
    </lineage>
</organism>
<evidence type="ECO:0000313" key="2">
    <source>
        <dbReference type="EMBL" id="CAL5133112.1"/>
    </source>
</evidence>
<proteinExistence type="predicted"/>
<feature type="compositionally biased region" description="Polar residues" evidence="1">
    <location>
        <begin position="830"/>
        <end position="881"/>
    </location>
</feature>
<feature type="region of interest" description="Disordered" evidence="1">
    <location>
        <begin position="169"/>
        <end position="194"/>
    </location>
</feature>
<dbReference type="Proteomes" id="UP001497525">
    <property type="component" value="Unassembled WGS sequence"/>
</dbReference>
<feature type="region of interest" description="Disordered" evidence="1">
    <location>
        <begin position="578"/>
        <end position="599"/>
    </location>
</feature>
<sequence length="1247" mass="135235">MNSVPLSPVPSESLLGPGCGPCVWPLRERLALASALLDVDNEQIGWQSVSRILSRFTTPNRPENWCSAKACAKQYALLLDSVELARRQKFPTSDAQTSGLSILSHTPSTSTASGLSVTERLVKRLTAERVEELRSRILLGQKCYSFLKAKLAELNSGALDSQLQRIHDALLPPPSTPSKSKSTVNPSPRHSVKNDFDSVKQTVAKACTSESQESIISKDIHEDSVTINFHDSATADQDAKNCEEFIEVWKEIQGFYTIPESTWVCPPGPAAPRPASISRSREQTSFGRLSALITEASKTPISPSTPDGDDEHHGWSQHERTQGGSVLTKVAVGTRQRYSAKNSAIRFGNRKNASSKILRGVKRTAAGSAVPPESESSTNDASSIASRRKVGRPRRVRSPSGTNSSVTVPTDEELWNAENSESDELASTSNQMFSSLPTYTIESGASTPSTTAMYSSDTDELMLEGSTVDEEGGQDIQVSSVHRGVDNALADHESSDVQDDEPATPALRGSAESLSDSSSSSQATEAASQLELAEMEELISTVTPDTATSQEDDHSVTAEETDVAQNMEDEQVPGLTVAAVPTHPSGSLQETFETQPDTEQYEIRSSPNVTLDLTSSVPITTNQLDRVECAPDLSPDLQTGSNVCLSPKTAIYGDSDSVTRRQGARKLSPPNYQRVDLDERSFSSETSRALSETSFRVPENQDMIIDPRAEEHAEVTPLSLTDEQATAVFKAPSCSDDNGVCVNQNLSASDEGNFENRSSPGLTTDSAAQVEPVTPSKSDSGLFVGCLVQPTVPLSPAAMEAIPATVEELNRPGEEALSPLSRPSPFTKVASHSSPNIQTTPASLSDAESANGPQTSADSVLPQTPTCDETHWKNMSTSPRNSVELKSPVLYLSALSDSDVKCPTTLVEPSPLHHVVKEVAIELSPANLSQLFPEESDEDHSIETTTQLSRSYNTRERCARKRKESTSKQTVTRSTKNEIFDEETKHSHRKRKSHDHSTSSPNAETMFELKGSPFISLPNLDLPPTVSSDDFDMLAENRTVTVTLEPITPLPSTSSPDSVPSPKGSPASHLQSGEVVPSGSLPYSSPPSHSIDDQSVDKSPSLRLRFTRRGSQMVIVPSPLSSVTNSITPQHDYIHQYTSDRLEFNWAIDILDCTEVAIAEALERNFPNSSLKKSRNLLLKAKLKDDFTSLLTPIRDNVHKGEITSKKKLIRDILCGLSYVRMSYPNLSPQTTAVLEVYDRMASRLLP</sequence>
<feature type="compositionally biased region" description="Low complexity" evidence="1">
    <location>
        <begin position="1050"/>
        <end position="1062"/>
    </location>
</feature>
<feature type="region of interest" description="Disordered" evidence="1">
    <location>
        <begin position="815"/>
        <end position="881"/>
    </location>
</feature>
<feature type="compositionally biased region" description="Acidic residues" evidence="1">
    <location>
        <begin position="410"/>
        <end position="424"/>
    </location>
</feature>
<feature type="compositionally biased region" description="Polar residues" evidence="1">
    <location>
        <begin position="749"/>
        <end position="767"/>
    </location>
</feature>
<feature type="compositionally biased region" description="Polar residues" evidence="1">
    <location>
        <begin position="296"/>
        <end position="305"/>
    </location>
</feature>
<accession>A0AAV2TA40</accession>
<feature type="compositionally biased region" description="Basic and acidic residues" evidence="1">
    <location>
        <begin position="975"/>
        <end position="985"/>
    </location>
</feature>
<feature type="region of interest" description="Disordered" evidence="1">
    <location>
        <begin position="933"/>
        <end position="1004"/>
    </location>
</feature>
<feature type="region of interest" description="Disordered" evidence="1">
    <location>
        <begin position="294"/>
        <end position="328"/>
    </location>
</feature>
<comment type="caution">
    <text evidence="2">The sequence shown here is derived from an EMBL/GenBank/DDBJ whole genome shotgun (WGS) entry which is preliminary data.</text>
</comment>
<dbReference type="AlphaFoldDB" id="A0AAV2TA40"/>
<feature type="compositionally biased region" description="Low complexity" evidence="1">
    <location>
        <begin position="510"/>
        <end position="529"/>
    </location>
</feature>
<feature type="compositionally biased region" description="Low complexity" evidence="1">
    <location>
        <begin position="1077"/>
        <end position="1089"/>
    </location>
</feature>
<protein>
    <submittedName>
        <fullName evidence="2">Uncharacterized protein</fullName>
    </submittedName>
</protein>
<reference evidence="2" key="1">
    <citation type="submission" date="2024-06" db="EMBL/GenBank/DDBJ databases">
        <authorList>
            <person name="Liu X."/>
            <person name="Lenzi L."/>
            <person name="Haldenby T S."/>
            <person name="Uol C."/>
        </authorList>
    </citation>
    <scope>NUCLEOTIDE SEQUENCE</scope>
</reference>
<feature type="compositionally biased region" description="Polar residues" evidence="1">
    <location>
        <begin position="374"/>
        <end position="385"/>
    </location>
</feature>
<feature type="compositionally biased region" description="Low complexity" evidence="1">
    <location>
        <begin position="177"/>
        <end position="188"/>
    </location>
</feature>